<dbReference type="InterPro" id="IPR046341">
    <property type="entry name" value="SET_dom_sf"/>
</dbReference>
<evidence type="ECO:0000256" key="3">
    <source>
        <dbReference type="ARBA" id="ARBA00022833"/>
    </source>
</evidence>
<keyword evidence="2 4" id="KW-0863">Zinc-finger</keyword>
<dbReference type="Gene3D" id="6.10.140.2220">
    <property type="match status" value="1"/>
</dbReference>
<dbReference type="CDD" id="cd20071">
    <property type="entry name" value="SET_SMYD"/>
    <property type="match status" value="1"/>
</dbReference>
<dbReference type="GO" id="GO:0005634">
    <property type="term" value="C:nucleus"/>
    <property type="evidence" value="ECO:0007669"/>
    <property type="project" value="TreeGrafter"/>
</dbReference>
<feature type="domain" description="MYND-type" evidence="6">
    <location>
        <begin position="62"/>
        <end position="111"/>
    </location>
</feature>
<dbReference type="PANTHER" id="PTHR12197:SF251">
    <property type="entry name" value="EG:BACR7C10.4 PROTEIN"/>
    <property type="match status" value="1"/>
</dbReference>
<gene>
    <name evidence="7" type="ORF">PMAA_060090</name>
</gene>
<dbReference type="EMBL" id="DS995903">
    <property type="protein sequence ID" value="EEA22230.1"/>
    <property type="molecule type" value="Genomic_DNA"/>
</dbReference>
<dbReference type="InterPro" id="IPR002893">
    <property type="entry name" value="Znf_MYND"/>
</dbReference>
<keyword evidence="1" id="KW-0479">Metal-binding</keyword>
<dbReference type="GO" id="GO:0008270">
    <property type="term" value="F:zinc ion binding"/>
    <property type="evidence" value="ECO:0007669"/>
    <property type="project" value="UniProtKB-KW"/>
</dbReference>
<feature type="domain" description="SET" evidence="5">
    <location>
        <begin position="14"/>
        <end position="260"/>
    </location>
</feature>
<dbReference type="Gene3D" id="2.170.270.10">
    <property type="entry name" value="SET domain"/>
    <property type="match status" value="1"/>
</dbReference>
<dbReference type="HOGENOM" id="CLU_018406_5_2_1"/>
<evidence type="ECO:0000313" key="7">
    <source>
        <dbReference type="EMBL" id="EEA22230.1"/>
    </source>
</evidence>
<dbReference type="Proteomes" id="UP000001294">
    <property type="component" value="Unassembled WGS sequence"/>
</dbReference>
<dbReference type="Gene3D" id="1.10.220.160">
    <property type="match status" value="1"/>
</dbReference>
<dbReference type="SUPFAM" id="SSF144232">
    <property type="entry name" value="HIT/MYND zinc finger-like"/>
    <property type="match status" value="1"/>
</dbReference>
<evidence type="ECO:0000256" key="2">
    <source>
        <dbReference type="ARBA" id="ARBA00022771"/>
    </source>
</evidence>
<evidence type="ECO:0000256" key="1">
    <source>
        <dbReference type="ARBA" id="ARBA00022723"/>
    </source>
</evidence>
<keyword evidence="8" id="KW-1185">Reference proteome</keyword>
<dbReference type="SUPFAM" id="SSF82199">
    <property type="entry name" value="SET domain"/>
    <property type="match status" value="1"/>
</dbReference>
<dbReference type="Pfam" id="PF00856">
    <property type="entry name" value="SET"/>
    <property type="match status" value="1"/>
</dbReference>
<keyword evidence="3" id="KW-0862">Zinc</keyword>
<organism evidence="7 8">
    <name type="scientific">Talaromyces marneffei (strain ATCC 18224 / CBS 334.59 / QM 7333)</name>
    <name type="common">Penicillium marneffei</name>
    <dbReference type="NCBI Taxonomy" id="441960"/>
    <lineage>
        <taxon>Eukaryota</taxon>
        <taxon>Fungi</taxon>
        <taxon>Dikarya</taxon>
        <taxon>Ascomycota</taxon>
        <taxon>Pezizomycotina</taxon>
        <taxon>Eurotiomycetes</taxon>
        <taxon>Eurotiomycetidae</taxon>
        <taxon>Eurotiales</taxon>
        <taxon>Trichocomaceae</taxon>
        <taxon>Talaromyces</taxon>
        <taxon>Talaromyces sect. Talaromyces</taxon>
    </lineage>
</organism>
<name>B6QMA3_TALMQ</name>
<evidence type="ECO:0000259" key="5">
    <source>
        <dbReference type="PROSITE" id="PS50280"/>
    </source>
</evidence>
<dbReference type="PROSITE" id="PS50865">
    <property type="entry name" value="ZF_MYND_2"/>
    <property type="match status" value="1"/>
</dbReference>
<dbReference type="STRING" id="441960.B6QMA3"/>
<dbReference type="InterPro" id="IPR001214">
    <property type="entry name" value="SET_dom"/>
</dbReference>
<protein>
    <submittedName>
        <fullName evidence="7">SET and MYND domain protein, putative</fullName>
    </submittedName>
</protein>
<dbReference type="VEuPathDB" id="FungiDB:PMAA_060090"/>
<dbReference type="Pfam" id="PF01753">
    <property type="entry name" value="zf-MYND"/>
    <property type="match status" value="1"/>
</dbReference>
<accession>B6QMA3</accession>
<dbReference type="PROSITE" id="PS50280">
    <property type="entry name" value="SET"/>
    <property type="match status" value="1"/>
</dbReference>
<dbReference type="AlphaFoldDB" id="B6QMA3"/>
<dbReference type="OrthoDB" id="5945798at2759"/>
<dbReference type="InterPro" id="IPR050869">
    <property type="entry name" value="H3K4_H4K5_MeTrfase"/>
</dbReference>
<proteinExistence type="predicted"/>
<dbReference type="PhylomeDB" id="B6QMA3"/>
<sequence>MAPSEPSAANSALTEVRPAQQNGVSIGLGVFATANIKKGADVLVIDTPMVALVEEKQLKNICSGCFDTSKAASIDSRRPGLVKACVRCKVVYYCDKNCQRKDWKAGHSVECAIYSKLYPRILPLPVRAILRVILSQDKDKVSPYIHEEFLDLSYPKEIYDDDENEEANDHFLMAEAVLKYGDIEYLDEDYVEQLFGKLSANSFTLTSAFGKRRGVYLHPAAARFNHSCNPNASYSFDKGKCYIRATKPIAKGEQIFIPYIDTTYSVGTRRHELKERYKFDCQCPRCLNEIATTDPEEVKKRSEQELTTNSQIDEVLVSNIASGFDAAWKLSSMIRTLEEKAGWDVVNAQQQPLAAIRSEIMASKAMDELYKMSAVDAAIRHLRTDPAQYPDENHPMRREHALEFVYHLLYANEIMRQEAKYQGPEDTDAMFNIHKISPHLYAWMVLNWMLYGDVNGKASETTRKKMEEAVWTNPTAKADAERILKWLTEELKEVGTTGAKREREVEAHAKKMEEVVQATLTQEKRNM</sequence>
<evidence type="ECO:0000313" key="8">
    <source>
        <dbReference type="Proteomes" id="UP000001294"/>
    </source>
</evidence>
<dbReference type="PANTHER" id="PTHR12197">
    <property type="entry name" value="HISTONE-LYSINE N-METHYLTRANSFERASE SMYD"/>
    <property type="match status" value="1"/>
</dbReference>
<evidence type="ECO:0000256" key="4">
    <source>
        <dbReference type="PROSITE-ProRule" id="PRU00134"/>
    </source>
</evidence>
<evidence type="ECO:0000259" key="6">
    <source>
        <dbReference type="PROSITE" id="PS50865"/>
    </source>
</evidence>
<reference evidence="8" key="1">
    <citation type="journal article" date="2015" name="Genome Announc.">
        <title>Genome sequence of the AIDS-associated pathogen Penicillium marneffei (ATCC18224) and its near taxonomic relative Talaromyces stipitatus (ATCC10500).</title>
        <authorList>
            <person name="Nierman W.C."/>
            <person name="Fedorova-Abrams N.D."/>
            <person name="Andrianopoulos A."/>
        </authorList>
    </citation>
    <scope>NUCLEOTIDE SEQUENCE [LARGE SCALE GENOMIC DNA]</scope>
    <source>
        <strain evidence="8">ATCC 18224 / CBS 334.59 / QM 7333</strain>
    </source>
</reference>